<feature type="transmembrane region" description="Helical" evidence="7">
    <location>
        <begin position="258"/>
        <end position="278"/>
    </location>
</feature>
<dbReference type="SUPFAM" id="SSF103473">
    <property type="entry name" value="MFS general substrate transporter"/>
    <property type="match status" value="1"/>
</dbReference>
<dbReference type="Gene3D" id="1.20.1250.20">
    <property type="entry name" value="MFS general substrate transporter like domains"/>
    <property type="match status" value="1"/>
</dbReference>
<dbReference type="GO" id="GO:0022857">
    <property type="term" value="F:transmembrane transporter activity"/>
    <property type="evidence" value="ECO:0007669"/>
    <property type="project" value="InterPro"/>
</dbReference>
<feature type="transmembrane region" description="Helical" evidence="7">
    <location>
        <begin position="156"/>
        <end position="189"/>
    </location>
</feature>
<dbReference type="PANTHER" id="PTHR43266:SF10">
    <property type="entry name" value="BACILYSIN EXPORTER BACE-RELATED"/>
    <property type="match status" value="1"/>
</dbReference>
<gene>
    <name evidence="9" type="ORF">SAMN02910265_01206</name>
</gene>
<protein>
    <submittedName>
        <fullName evidence="9">Predicted arabinose efflux permease, MFS family</fullName>
    </submittedName>
</protein>
<feature type="transmembrane region" description="Helical" evidence="7">
    <location>
        <begin position="76"/>
        <end position="95"/>
    </location>
</feature>
<evidence type="ECO:0000256" key="7">
    <source>
        <dbReference type="SAM" id="Phobius"/>
    </source>
</evidence>
<sequence>MKNSIKKLRTYLLLWSTQSLSDLGSAMTSYALILWLYEYSGSALQTALLTVCSYAPYVLMSIFAGALSDKWNKKRVMLLCDLFAAMTTVAAFILIKTDALEPWHLYLINALNGLMNTVQQPASEVASTQLIPKEYYQKTSGLRSFSQSLNTLLKPVIATILFTFGGVSAVIIIDLITFAAAFLVLLLFIHIPEPENSDKKKEPLLTSAKAGLKWLKGCPVVLILIFFLAGINLIASAYNAALPAMVLEKASDGEKMLGTVNFFAGAAALAGSLIASLSPAPKNRVKAICLALFFSMSTENFMLAFSNSPVVWCFGAVCGWLFIPYMGANLDVILRSTIPADMQGRVYSCRNTLQFFTIPVGYLLGGILIDKVFEPYMSGKAADSVMVSLFGSGKGSGAALLFAVLGVAGVAVCAVFSLLLHRKTK</sequence>
<dbReference type="GO" id="GO:0005886">
    <property type="term" value="C:plasma membrane"/>
    <property type="evidence" value="ECO:0007669"/>
    <property type="project" value="UniProtKB-SubCell"/>
</dbReference>
<feature type="transmembrane region" description="Helical" evidence="7">
    <location>
        <begin position="285"/>
        <end position="303"/>
    </location>
</feature>
<keyword evidence="4 7" id="KW-0812">Transmembrane</keyword>
<evidence type="ECO:0000256" key="5">
    <source>
        <dbReference type="ARBA" id="ARBA00022989"/>
    </source>
</evidence>
<dbReference type="CDD" id="cd06173">
    <property type="entry name" value="MFS_MefA_like"/>
    <property type="match status" value="1"/>
</dbReference>
<evidence type="ECO:0000256" key="2">
    <source>
        <dbReference type="ARBA" id="ARBA00022448"/>
    </source>
</evidence>
<dbReference type="AlphaFoldDB" id="A0A1H6IZL1"/>
<dbReference type="EMBL" id="FNWV01000003">
    <property type="protein sequence ID" value="SEH51984.1"/>
    <property type="molecule type" value="Genomic_DNA"/>
</dbReference>
<evidence type="ECO:0000313" key="9">
    <source>
        <dbReference type="EMBL" id="SEH51984.1"/>
    </source>
</evidence>
<evidence type="ECO:0000259" key="8">
    <source>
        <dbReference type="PROSITE" id="PS50850"/>
    </source>
</evidence>
<feature type="domain" description="Major facilitator superfamily (MFS) profile" evidence="8">
    <location>
        <begin position="10"/>
        <end position="425"/>
    </location>
</feature>
<dbReference type="InterPro" id="IPR036259">
    <property type="entry name" value="MFS_trans_sf"/>
</dbReference>
<feature type="transmembrane region" description="Helical" evidence="7">
    <location>
        <begin position="351"/>
        <end position="369"/>
    </location>
</feature>
<feature type="transmembrane region" description="Helical" evidence="7">
    <location>
        <begin position="309"/>
        <end position="330"/>
    </location>
</feature>
<keyword evidence="5 7" id="KW-1133">Transmembrane helix</keyword>
<evidence type="ECO:0000256" key="6">
    <source>
        <dbReference type="ARBA" id="ARBA00023136"/>
    </source>
</evidence>
<evidence type="ECO:0000256" key="3">
    <source>
        <dbReference type="ARBA" id="ARBA00022475"/>
    </source>
</evidence>
<dbReference type="PANTHER" id="PTHR43266">
    <property type="entry name" value="MACROLIDE-EFFLUX PROTEIN"/>
    <property type="match status" value="1"/>
</dbReference>
<feature type="transmembrane region" description="Helical" evidence="7">
    <location>
        <begin position="217"/>
        <end position="238"/>
    </location>
</feature>
<dbReference type="RefSeq" id="WP_074715360.1">
    <property type="nucleotide sequence ID" value="NZ_FNWV01000003.1"/>
</dbReference>
<feature type="transmembrane region" description="Helical" evidence="7">
    <location>
        <begin position="43"/>
        <end position="64"/>
    </location>
</feature>
<dbReference type="InterPro" id="IPR011701">
    <property type="entry name" value="MFS"/>
</dbReference>
<evidence type="ECO:0000256" key="4">
    <source>
        <dbReference type="ARBA" id="ARBA00022692"/>
    </source>
</evidence>
<organism evidence="9 10">
    <name type="scientific">Ruminococcus flavefaciens</name>
    <dbReference type="NCBI Taxonomy" id="1265"/>
    <lineage>
        <taxon>Bacteria</taxon>
        <taxon>Bacillati</taxon>
        <taxon>Bacillota</taxon>
        <taxon>Clostridia</taxon>
        <taxon>Eubacteriales</taxon>
        <taxon>Oscillospiraceae</taxon>
        <taxon>Ruminococcus</taxon>
    </lineage>
</organism>
<keyword evidence="2" id="KW-0813">Transport</keyword>
<dbReference type="OrthoDB" id="9763297at2"/>
<comment type="subcellular location">
    <subcellularLocation>
        <location evidence="1">Cell membrane</location>
        <topology evidence="1">Multi-pass membrane protein</topology>
    </subcellularLocation>
</comment>
<feature type="transmembrane region" description="Helical" evidence="7">
    <location>
        <begin position="398"/>
        <end position="420"/>
    </location>
</feature>
<keyword evidence="6 7" id="KW-0472">Membrane</keyword>
<dbReference type="Pfam" id="PF07690">
    <property type="entry name" value="MFS_1"/>
    <property type="match status" value="1"/>
</dbReference>
<proteinExistence type="predicted"/>
<dbReference type="PROSITE" id="PS50850">
    <property type="entry name" value="MFS"/>
    <property type="match status" value="1"/>
</dbReference>
<keyword evidence="3" id="KW-1003">Cell membrane</keyword>
<accession>A0A1H6IZL1</accession>
<evidence type="ECO:0000256" key="1">
    <source>
        <dbReference type="ARBA" id="ARBA00004651"/>
    </source>
</evidence>
<dbReference type="Proteomes" id="UP000183190">
    <property type="component" value="Unassembled WGS sequence"/>
</dbReference>
<name>A0A1H6IZL1_RUMFL</name>
<dbReference type="InterPro" id="IPR020846">
    <property type="entry name" value="MFS_dom"/>
</dbReference>
<reference evidence="9 10" key="1">
    <citation type="submission" date="2016-10" db="EMBL/GenBank/DDBJ databases">
        <authorList>
            <person name="de Groot N.N."/>
        </authorList>
    </citation>
    <scope>NUCLEOTIDE SEQUENCE [LARGE SCALE GENOMIC DNA]</scope>
    <source>
        <strain evidence="9 10">YAD2003</strain>
    </source>
</reference>
<feature type="transmembrane region" description="Helical" evidence="7">
    <location>
        <begin position="12"/>
        <end position="37"/>
    </location>
</feature>
<evidence type="ECO:0000313" key="10">
    <source>
        <dbReference type="Proteomes" id="UP000183190"/>
    </source>
</evidence>